<proteinExistence type="predicted"/>
<feature type="transmembrane region" description="Helical" evidence="11">
    <location>
        <begin position="80"/>
        <end position="100"/>
    </location>
</feature>
<feature type="domain" description="Inward rectifier potassium channel C-terminal" evidence="13">
    <location>
        <begin position="140"/>
        <end position="291"/>
    </location>
</feature>
<protein>
    <submittedName>
        <fullName evidence="14">ATP-sensitive inward rectifier potassium channel 10</fullName>
    </submittedName>
</protein>
<reference evidence="14" key="1">
    <citation type="journal article" date="2015" name="ISME J.">
        <title>Draft Genome Sequence of Streptomyces incarnatus NRRL8089, which Produces the Nucleoside Antibiotic Sinefungin.</title>
        <authorList>
            <person name="Oshima K."/>
            <person name="Hattori M."/>
            <person name="Shimizu H."/>
            <person name="Fukuda K."/>
            <person name="Nemoto M."/>
            <person name="Inagaki K."/>
            <person name="Tamura T."/>
        </authorList>
    </citation>
    <scope>NUCLEOTIDE SEQUENCE</scope>
    <source>
        <strain evidence="14">FACHB-1277</strain>
    </source>
</reference>
<evidence type="ECO:0000256" key="11">
    <source>
        <dbReference type="SAM" id="Phobius"/>
    </source>
</evidence>
<dbReference type="InterPro" id="IPR013518">
    <property type="entry name" value="K_chnl_inward-rec_Kir_cyto"/>
</dbReference>
<evidence type="ECO:0000256" key="2">
    <source>
        <dbReference type="ARBA" id="ARBA00022448"/>
    </source>
</evidence>
<dbReference type="GO" id="GO:0005242">
    <property type="term" value="F:inward rectifier potassium channel activity"/>
    <property type="evidence" value="ECO:0007669"/>
    <property type="project" value="InterPro"/>
</dbReference>
<keyword evidence="9 11" id="KW-0472">Membrane</keyword>
<accession>A0A926Z7H3</accession>
<dbReference type="PRINTS" id="PR01320">
    <property type="entry name" value="KIRCHANNEL"/>
</dbReference>
<evidence type="ECO:0000256" key="8">
    <source>
        <dbReference type="ARBA" id="ARBA00023065"/>
    </source>
</evidence>
<keyword evidence="7 11" id="KW-1133">Transmembrane helix</keyword>
<dbReference type="Gene3D" id="2.60.40.1400">
    <property type="entry name" value="G protein-activated inward rectifier potassium channel 1"/>
    <property type="match status" value="1"/>
</dbReference>
<keyword evidence="8" id="KW-0406">Ion transport</keyword>
<dbReference type="AlphaFoldDB" id="A0A926Z7H3"/>
<evidence type="ECO:0000256" key="9">
    <source>
        <dbReference type="ARBA" id="ARBA00023136"/>
    </source>
</evidence>
<evidence type="ECO:0000256" key="7">
    <source>
        <dbReference type="ARBA" id="ARBA00022989"/>
    </source>
</evidence>
<dbReference type="GO" id="GO:0034702">
    <property type="term" value="C:monoatomic ion channel complex"/>
    <property type="evidence" value="ECO:0007669"/>
    <property type="project" value="UniProtKB-KW"/>
</dbReference>
<sequence length="294" mass="33578">MGIKKLQNKLIKLEQRDGVLQVAGGNSWQSYLRDPYHLLLTVPWLGFLSIVIIFDVFLNGVFAVLYLIDPQAIGGMKEGSFLEAFFFSVQTLASIGYGVMHPQTLYANLLVTLESITSLMLFAVITGIAFTRFAKSAAKVMFSHVATIHNYNGVPTLMFRTANERRNNILEARLKVYLMLDEVSSEGQMMRRLHELKLLRDHSPVFLLSWTVIHTINENSPLYNMDREILERLNAQILVSLTGVDETIEGTIHARHIYASHKILFNYCFVDIIHLGNDGYRYLDFQHFHDVIPN</sequence>
<dbReference type="InterPro" id="IPR013099">
    <property type="entry name" value="K_chnl_dom"/>
</dbReference>
<dbReference type="InterPro" id="IPR041647">
    <property type="entry name" value="IRK_C"/>
</dbReference>
<name>A0A926Z7H3_9CYAN</name>
<dbReference type="Gene3D" id="1.10.287.70">
    <property type="match status" value="1"/>
</dbReference>
<evidence type="ECO:0000256" key="5">
    <source>
        <dbReference type="ARBA" id="ARBA00022882"/>
    </source>
</evidence>
<dbReference type="PANTHER" id="PTHR11767">
    <property type="entry name" value="INWARD RECTIFIER POTASSIUM CHANNEL"/>
    <property type="match status" value="1"/>
</dbReference>
<keyword evidence="6" id="KW-0630">Potassium</keyword>
<dbReference type="PANTHER" id="PTHR11767:SF102">
    <property type="entry name" value="INWARDLY RECTIFYING POTASSIUM CHANNEL 1, ISOFORM F"/>
    <property type="match status" value="1"/>
</dbReference>
<dbReference type="Pfam" id="PF17655">
    <property type="entry name" value="IRK_C"/>
    <property type="match status" value="1"/>
</dbReference>
<dbReference type="GO" id="GO:0005886">
    <property type="term" value="C:plasma membrane"/>
    <property type="evidence" value="ECO:0007669"/>
    <property type="project" value="TreeGrafter"/>
</dbReference>
<comment type="caution">
    <text evidence="14">The sequence shown here is derived from an EMBL/GenBank/DDBJ whole genome shotgun (WGS) entry which is preliminary data.</text>
</comment>
<evidence type="ECO:0000259" key="12">
    <source>
        <dbReference type="Pfam" id="PF07885"/>
    </source>
</evidence>
<reference evidence="14" key="2">
    <citation type="submission" date="2020-08" db="EMBL/GenBank/DDBJ databases">
        <authorList>
            <person name="Chen M."/>
            <person name="Teng W."/>
            <person name="Zhao L."/>
            <person name="Hu C."/>
            <person name="Zhou Y."/>
            <person name="Han B."/>
            <person name="Song L."/>
            <person name="Shu W."/>
        </authorList>
    </citation>
    <scope>NUCLEOTIDE SEQUENCE</scope>
    <source>
        <strain evidence="14">FACHB-1277</strain>
    </source>
</reference>
<keyword evidence="15" id="KW-1185">Reference proteome</keyword>
<dbReference type="SUPFAM" id="SSF81296">
    <property type="entry name" value="E set domains"/>
    <property type="match status" value="1"/>
</dbReference>
<dbReference type="SUPFAM" id="SSF81324">
    <property type="entry name" value="Voltage-gated potassium channels"/>
    <property type="match status" value="1"/>
</dbReference>
<keyword evidence="3" id="KW-0633">Potassium transport</keyword>
<feature type="domain" description="Potassium channel" evidence="12">
    <location>
        <begin position="64"/>
        <end position="133"/>
    </location>
</feature>
<keyword evidence="4 11" id="KW-0812">Transmembrane</keyword>
<evidence type="ECO:0000256" key="10">
    <source>
        <dbReference type="ARBA" id="ARBA00023303"/>
    </source>
</evidence>
<evidence type="ECO:0000256" key="3">
    <source>
        <dbReference type="ARBA" id="ARBA00022538"/>
    </source>
</evidence>
<evidence type="ECO:0000256" key="1">
    <source>
        <dbReference type="ARBA" id="ARBA00004141"/>
    </source>
</evidence>
<dbReference type="Pfam" id="PF07885">
    <property type="entry name" value="Ion_trans_2"/>
    <property type="match status" value="1"/>
</dbReference>
<dbReference type="Proteomes" id="UP000631421">
    <property type="component" value="Unassembled WGS sequence"/>
</dbReference>
<evidence type="ECO:0000256" key="6">
    <source>
        <dbReference type="ARBA" id="ARBA00022958"/>
    </source>
</evidence>
<dbReference type="InterPro" id="IPR016449">
    <property type="entry name" value="K_chnl_inward-rec_Kir"/>
</dbReference>
<evidence type="ECO:0000313" key="14">
    <source>
        <dbReference type="EMBL" id="MBD2151702.1"/>
    </source>
</evidence>
<gene>
    <name evidence="14" type="ORF">H6F44_16470</name>
</gene>
<dbReference type="InterPro" id="IPR014756">
    <property type="entry name" value="Ig_E-set"/>
</dbReference>
<dbReference type="GO" id="GO:1990573">
    <property type="term" value="P:potassium ion import across plasma membrane"/>
    <property type="evidence" value="ECO:0007669"/>
    <property type="project" value="TreeGrafter"/>
</dbReference>
<keyword evidence="2" id="KW-0813">Transport</keyword>
<feature type="transmembrane region" description="Helical" evidence="11">
    <location>
        <begin position="106"/>
        <end position="131"/>
    </location>
</feature>
<organism evidence="14 15">
    <name type="scientific">Pseudanabaena cinerea FACHB-1277</name>
    <dbReference type="NCBI Taxonomy" id="2949581"/>
    <lineage>
        <taxon>Bacteria</taxon>
        <taxon>Bacillati</taxon>
        <taxon>Cyanobacteriota</taxon>
        <taxon>Cyanophyceae</taxon>
        <taxon>Pseudanabaenales</taxon>
        <taxon>Pseudanabaenaceae</taxon>
        <taxon>Pseudanabaena</taxon>
        <taxon>Pseudanabaena cinerea</taxon>
    </lineage>
</organism>
<keyword evidence="10 14" id="KW-0407">Ion channel</keyword>
<evidence type="ECO:0000259" key="13">
    <source>
        <dbReference type="Pfam" id="PF17655"/>
    </source>
</evidence>
<dbReference type="GO" id="GO:0034765">
    <property type="term" value="P:regulation of monoatomic ion transmembrane transport"/>
    <property type="evidence" value="ECO:0007669"/>
    <property type="project" value="TreeGrafter"/>
</dbReference>
<evidence type="ECO:0000256" key="4">
    <source>
        <dbReference type="ARBA" id="ARBA00022692"/>
    </source>
</evidence>
<comment type="subcellular location">
    <subcellularLocation>
        <location evidence="1">Membrane</location>
        <topology evidence="1">Multi-pass membrane protein</topology>
    </subcellularLocation>
</comment>
<feature type="transmembrane region" description="Helical" evidence="11">
    <location>
        <begin position="44"/>
        <end position="68"/>
    </location>
</feature>
<dbReference type="EMBL" id="JACJPY010000063">
    <property type="protein sequence ID" value="MBD2151702.1"/>
    <property type="molecule type" value="Genomic_DNA"/>
</dbReference>
<dbReference type="RefSeq" id="WP_190352120.1">
    <property type="nucleotide sequence ID" value="NZ_JACJPY010000063.1"/>
</dbReference>
<evidence type="ECO:0000313" key="15">
    <source>
        <dbReference type="Proteomes" id="UP000631421"/>
    </source>
</evidence>
<keyword evidence="5" id="KW-0851">Voltage-gated channel</keyword>